<feature type="domain" description="AB hydrolase-1" evidence="3">
    <location>
        <begin position="42"/>
        <end position="165"/>
    </location>
</feature>
<gene>
    <name evidence="4" type="ORF">LTR62_006179</name>
</gene>
<evidence type="ECO:0000259" key="3">
    <source>
        <dbReference type="Pfam" id="PF00561"/>
    </source>
</evidence>
<protein>
    <recommendedName>
        <fullName evidence="3">AB hydrolase-1 domain-containing protein</fullName>
    </recommendedName>
</protein>
<dbReference type="Gene3D" id="3.40.50.1820">
    <property type="entry name" value="alpha/beta hydrolase"/>
    <property type="match status" value="1"/>
</dbReference>
<dbReference type="PANTHER" id="PTHR43329">
    <property type="entry name" value="EPOXIDE HYDROLASE"/>
    <property type="match status" value="1"/>
</dbReference>
<dbReference type="InterPro" id="IPR000639">
    <property type="entry name" value="Epox_hydrolase-like"/>
</dbReference>
<comment type="caution">
    <text evidence="4">The sequence shown here is derived from an EMBL/GenBank/DDBJ whole genome shotgun (WGS) entry which is preliminary data.</text>
</comment>
<evidence type="ECO:0000313" key="5">
    <source>
        <dbReference type="Proteomes" id="UP001310890"/>
    </source>
</evidence>
<organism evidence="4 5">
    <name type="scientific">Meristemomyces frigidus</name>
    <dbReference type="NCBI Taxonomy" id="1508187"/>
    <lineage>
        <taxon>Eukaryota</taxon>
        <taxon>Fungi</taxon>
        <taxon>Dikarya</taxon>
        <taxon>Ascomycota</taxon>
        <taxon>Pezizomycotina</taxon>
        <taxon>Dothideomycetes</taxon>
        <taxon>Dothideomycetidae</taxon>
        <taxon>Mycosphaerellales</taxon>
        <taxon>Teratosphaeriaceae</taxon>
        <taxon>Meristemomyces</taxon>
    </lineage>
</organism>
<comment type="similarity">
    <text evidence="2">Belongs to the AB hydrolase superfamily. Epoxide hydrolase family.</text>
</comment>
<dbReference type="InterPro" id="IPR000073">
    <property type="entry name" value="AB_hydrolase_1"/>
</dbReference>
<sequence>MTTSMDKLSPNDSRIRHGYTSSKGHRWHYLDVAATTPSERGVIILIHGFPDISFAWRYQIPLLASLGLRCIAIDCMGYGQTGTSSNIADFSYKTHADAVAAIAKEIGAPRIILGGHDWGGMVVYRIAQWCPELISHVFSVATPYMPVQEQFVGTEQLVKGPLPQFGYQLQFGSEDAKVEAVVKGRKMMRKFLTGMYGGKFVGGGTVMTPENGVDLEALADEGKEVTMTPLLSEEELDYYVDQFMLNGMNGPCNWYRNRLSNFEEEKNMPAAQKNGIQQPVLFIQCTHDSVLRPEMSKNMEKSIPNLTRGEVPSSHWGLWHNADKTNEIIKNWIEGVVLGGKSKL</sequence>
<keyword evidence="1" id="KW-0378">Hydrolase</keyword>
<evidence type="ECO:0000256" key="1">
    <source>
        <dbReference type="ARBA" id="ARBA00022801"/>
    </source>
</evidence>
<dbReference type="InterPro" id="IPR029058">
    <property type="entry name" value="AB_hydrolase_fold"/>
</dbReference>
<dbReference type="Pfam" id="PF00561">
    <property type="entry name" value="Abhydrolase_1"/>
    <property type="match status" value="1"/>
</dbReference>
<proteinExistence type="inferred from homology"/>
<evidence type="ECO:0000313" key="4">
    <source>
        <dbReference type="EMBL" id="KAK5110183.1"/>
    </source>
</evidence>
<dbReference type="GO" id="GO:0016787">
    <property type="term" value="F:hydrolase activity"/>
    <property type="evidence" value="ECO:0007669"/>
    <property type="project" value="UniProtKB-KW"/>
</dbReference>
<accession>A0AAN7YIQ6</accession>
<dbReference type="AlphaFoldDB" id="A0AAN7YIQ6"/>
<dbReference type="PRINTS" id="PR00412">
    <property type="entry name" value="EPOXHYDRLASE"/>
</dbReference>
<name>A0AAN7YIQ6_9PEZI</name>
<dbReference type="SUPFAM" id="SSF53474">
    <property type="entry name" value="alpha/beta-Hydrolases"/>
    <property type="match status" value="1"/>
</dbReference>
<evidence type="ECO:0000256" key="2">
    <source>
        <dbReference type="ARBA" id="ARBA00038334"/>
    </source>
</evidence>
<reference evidence="4" key="1">
    <citation type="submission" date="2023-08" db="EMBL/GenBank/DDBJ databases">
        <title>Black Yeasts Isolated from many extreme environments.</title>
        <authorList>
            <person name="Coleine C."/>
            <person name="Stajich J.E."/>
            <person name="Selbmann L."/>
        </authorList>
    </citation>
    <scope>NUCLEOTIDE SEQUENCE</scope>
    <source>
        <strain evidence="4">CCFEE 5401</strain>
    </source>
</reference>
<dbReference type="Proteomes" id="UP001310890">
    <property type="component" value="Unassembled WGS sequence"/>
</dbReference>
<dbReference type="EMBL" id="JAVRRL010000052">
    <property type="protein sequence ID" value="KAK5110183.1"/>
    <property type="molecule type" value="Genomic_DNA"/>
</dbReference>